<evidence type="ECO:0000313" key="2">
    <source>
        <dbReference type="Proteomes" id="UP001157938"/>
    </source>
</evidence>
<gene>
    <name evidence="1" type="ORF">PFR001_LOCUS6786</name>
</gene>
<dbReference type="Proteomes" id="UP001157938">
    <property type="component" value="Unassembled WGS sequence"/>
</dbReference>
<sequence length="88" mass="9446">MDDDSVLLESAASVSTSFNAFAWVEEALSCQSGNVSALLPLVPQLTLRSQTLAKTLHTLLQHISVAGPALQTRLQELQQDVAKICVIL</sequence>
<dbReference type="EMBL" id="CAKLBC010001352">
    <property type="protein sequence ID" value="CAH0491526.1"/>
    <property type="molecule type" value="Genomic_DNA"/>
</dbReference>
<reference evidence="1 2" key="1">
    <citation type="submission" date="2021-11" db="EMBL/GenBank/DDBJ databases">
        <authorList>
            <person name="Islam A."/>
            <person name="Islam S."/>
            <person name="Flora M.S."/>
            <person name="Rahman M."/>
            <person name="Ziaur R.M."/>
            <person name="Epstein J.H."/>
            <person name="Hassan M."/>
            <person name="Klassen M."/>
            <person name="Woodard K."/>
            <person name="Webb A."/>
            <person name="Webby R.J."/>
            <person name="El Zowalaty M.E."/>
        </authorList>
    </citation>
    <scope>NUCLEOTIDE SEQUENCE [LARGE SCALE GENOMIC DNA]</scope>
    <source>
        <strain evidence="1">Pf1</strain>
    </source>
</reference>
<evidence type="ECO:0000313" key="1">
    <source>
        <dbReference type="EMBL" id="CAH0491526.1"/>
    </source>
</evidence>
<name>A0ABN8CEB9_9STRA</name>
<protein>
    <submittedName>
        <fullName evidence="1">Uncharacterized protein</fullName>
    </submittedName>
</protein>
<accession>A0ABN8CEB9</accession>
<organism evidence="1 2">
    <name type="scientific">Peronospora farinosa</name>
    <dbReference type="NCBI Taxonomy" id="134698"/>
    <lineage>
        <taxon>Eukaryota</taxon>
        <taxon>Sar</taxon>
        <taxon>Stramenopiles</taxon>
        <taxon>Oomycota</taxon>
        <taxon>Peronosporomycetes</taxon>
        <taxon>Peronosporales</taxon>
        <taxon>Peronosporaceae</taxon>
        <taxon>Peronospora</taxon>
    </lineage>
</organism>
<keyword evidence="2" id="KW-1185">Reference proteome</keyword>
<comment type="caution">
    <text evidence="1">The sequence shown here is derived from an EMBL/GenBank/DDBJ whole genome shotgun (WGS) entry which is preliminary data.</text>
</comment>
<proteinExistence type="predicted"/>